<dbReference type="HOGENOM" id="CLU_1734625_0_0_1"/>
<gene>
    <name evidence="1" type="ORF">SELMODRAFT_430093</name>
</gene>
<evidence type="ECO:0000313" key="1">
    <source>
        <dbReference type="EMBL" id="EFJ07106.1"/>
    </source>
</evidence>
<accession>D8T8B0</accession>
<dbReference type="EMBL" id="GL377689">
    <property type="protein sequence ID" value="EFJ07106.1"/>
    <property type="molecule type" value="Genomic_DNA"/>
</dbReference>
<dbReference type="InParanoid" id="D8T8B0"/>
<proteinExistence type="predicted"/>
<dbReference type="Gramene" id="EFJ07106">
    <property type="protein sequence ID" value="EFJ07106"/>
    <property type="gene ID" value="SELMODRAFT_430093"/>
</dbReference>
<dbReference type="Proteomes" id="UP000001514">
    <property type="component" value="Unassembled WGS sequence"/>
</dbReference>
<dbReference type="KEGG" id="smo:SELMODRAFT_430093"/>
<name>D8T8B0_SELML</name>
<sequence length="151" mass="16279">MVVSSVAVLEACGSIRALVWGREIYAKLTSALESWSFEWNNRVFAAFVKMYGQLGCVNHLWPHDVVSLSVMGCSQANEAVCMVDIFASSIPLAACQVHGDADTGLRVARPVPEWDSDSAAQYVGFSNVCFGCGLAKKKALNQNEGGEHSMC</sequence>
<organism evidence="2">
    <name type="scientific">Selaginella moellendorffii</name>
    <name type="common">Spikemoss</name>
    <dbReference type="NCBI Taxonomy" id="88036"/>
    <lineage>
        <taxon>Eukaryota</taxon>
        <taxon>Viridiplantae</taxon>
        <taxon>Streptophyta</taxon>
        <taxon>Embryophyta</taxon>
        <taxon>Tracheophyta</taxon>
        <taxon>Lycopodiopsida</taxon>
        <taxon>Selaginellales</taxon>
        <taxon>Selaginellaceae</taxon>
        <taxon>Selaginella</taxon>
    </lineage>
</organism>
<evidence type="ECO:0000313" key="2">
    <source>
        <dbReference type="Proteomes" id="UP000001514"/>
    </source>
</evidence>
<protein>
    <submittedName>
        <fullName evidence="1">Uncharacterized protein</fullName>
    </submittedName>
</protein>
<dbReference type="AlphaFoldDB" id="D8T8B0"/>
<reference evidence="1 2" key="1">
    <citation type="journal article" date="2011" name="Science">
        <title>The Selaginella genome identifies genetic changes associated with the evolution of vascular plants.</title>
        <authorList>
            <person name="Banks J.A."/>
            <person name="Nishiyama T."/>
            <person name="Hasebe M."/>
            <person name="Bowman J.L."/>
            <person name="Gribskov M."/>
            <person name="dePamphilis C."/>
            <person name="Albert V.A."/>
            <person name="Aono N."/>
            <person name="Aoyama T."/>
            <person name="Ambrose B.A."/>
            <person name="Ashton N.W."/>
            <person name="Axtell M.J."/>
            <person name="Barker E."/>
            <person name="Barker M.S."/>
            <person name="Bennetzen J.L."/>
            <person name="Bonawitz N.D."/>
            <person name="Chapple C."/>
            <person name="Cheng C."/>
            <person name="Correa L.G."/>
            <person name="Dacre M."/>
            <person name="DeBarry J."/>
            <person name="Dreyer I."/>
            <person name="Elias M."/>
            <person name="Engstrom E.M."/>
            <person name="Estelle M."/>
            <person name="Feng L."/>
            <person name="Finet C."/>
            <person name="Floyd S.K."/>
            <person name="Frommer W.B."/>
            <person name="Fujita T."/>
            <person name="Gramzow L."/>
            <person name="Gutensohn M."/>
            <person name="Harholt J."/>
            <person name="Hattori M."/>
            <person name="Heyl A."/>
            <person name="Hirai T."/>
            <person name="Hiwatashi Y."/>
            <person name="Ishikawa M."/>
            <person name="Iwata M."/>
            <person name="Karol K.G."/>
            <person name="Koehler B."/>
            <person name="Kolukisaoglu U."/>
            <person name="Kubo M."/>
            <person name="Kurata T."/>
            <person name="Lalonde S."/>
            <person name="Li K."/>
            <person name="Li Y."/>
            <person name="Litt A."/>
            <person name="Lyons E."/>
            <person name="Manning G."/>
            <person name="Maruyama T."/>
            <person name="Michael T.P."/>
            <person name="Mikami K."/>
            <person name="Miyazaki S."/>
            <person name="Morinaga S."/>
            <person name="Murata T."/>
            <person name="Mueller-Roeber B."/>
            <person name="Nelson D.R."/>
            <person name="Obara M."/>
            <person name="Oguri Y."/>
            <person name="Olmstead R.G."/>
            <person name="Onodera N."/>
            <person name="Petersen B.L."/>
            <person name="Pils B."/>
            <person name="Prigge M."/>
            <person name="Rensing S.A."/>
            <person name="Riano-Pachon D.M."/>
            <person name="Roberts A.W."/>
            <person name="Sato Y."/>
            <person name="Scheller H.V."/>
            <person name="Schulz B."/>
            <person name="Schulz C."/>
            <person name="Shakirov E.V."/>
            <person name="Shibagaki N."/>
            <person name="Shinohara N."/>
            <person name="Shippen D.E."/>
            <person name="Soerensen I."/>
            <person name="Sotooka R."/>
            <person name="Sugimoto N."/>
            <person name="Sugita M."/>
            <person name="Sumikawa N."/>
            <person name="Tanurdzic M."/>
            <person name="Theissen G."/>
            <person name="Ulvskov P."/>
            <person name="Wakazuki S."/>
            <person name="Weng J.K."/>
            <person name="Willats W.W."/>
            <person name="Wipf D."/>
            <person name="Wolf P.G."/>
            <person name="Yang L."/>
            <person name="Zimmer A.D."/>
            <person name="Zhu Q."/>
            <person name="Mitros T."/>
            <person name="Hellsten U."/>
            <person name="Loque D."/>
            <person name="Otillar R."/>
            <person name="Salamov A."/>
            <person name="Schmutz J."/>
            <person name="Shapiro H."/>
            <person name="Lindquist E."/>
            <person name="Lucas S."/>
            <person name="Rokhsar D."/>
            <person name="Grigoriev I.V."/>
        </authorList>
    </citation>
    <scope>NUCLEOTIDE SEQUENCE [LARGE SCALE GENOMIC DNA]</scope>
</reference>
<keyword evidence="2" id="KW-1185">Reference proteome</keyword>